<accession>A0ACB9AYP9</accession>
<dbReference type="Proteomes" id="UP001055879">
    <property type="component" value="Linkage Group LG07"/>
</dbReference>
<organism evidence="1 2">
    <name type="scientific">Arctium lappa</name>
    <name type="common">Greater burdock</name>
    <name type="synonym">Lappa major</name>
    <dbReference type="NCBI Taxonomy" id="4217"/>
    <lineage>
        <taxon>Eukaryota</taxon>
        <taxon>Viridiplantae</taxon>
        <taxon>Streptophyta</taxon>
        <taxon>Embryophyta</taxon>
        <taxon>Tracheophyta</taxon>
        <taxon>Spermatophyta</taxon>
        <taxon>Magnoliopsida</taxon>
        <taxon>eudicotyledons</taxon>
        <taxon>Gunneridae</taxon>
        <taxon>Pentapetalae</taxon>
        <taxon>asterids</taxon>
        <taxon>campanulids</taxon>
        <taxon>Asterales</taxon>
        <taxon>Asteraceae</taxon>
        <taxon>Carduoideae</taxon>
        <taxon>Cardueae</taxon>
        <taxon>Arctiinae</taxon>
        <taxon>Arctium</taxon>
    </lineage>
</organism>
<protein>
    <submittedName>
        <fullName evidence="1">Uncharacterized protein</fullName>
    </submittedName>
</protein>
<dbReference type="EMBL" id="CM042053">
    <property type="protein sequence ID" value="KAI3715372.1"/>
    <property type="molecule type" value="Genomic_DNA"/>
</dbReference>
<evidence type="ECO:0000313" key="1">
    <source>
        <dbReference type="EMBL" id="KAI3715372.1"/>
    </source>
</evidence>
<reference evidence="1 2" key="2">
    <citation type="journal article" date="2022" name="Mol. Ecol. Resour.">
        <title>The genomes of chicory, endive, great burdock and yacon provide insights into Asteraceae paleo-polyploidization history and plant inulin production.</title>
        <authorList>
            <person name="Fan W."/>
            <person name="Wang S."/>
            <person name="Wang H."/>
            <person name="Wang A."/>
            <person name="Jiang F."/>
            <person name="Liu H."/>
            <person name="Zhao H."/>
            <person name="Xu D."/>
            <person name="Zhang Y."/>
        </authorList>
    </citation>
    <scope>NUCLEOTIDE SEQUENCE [LARGE SCALE GENOMIC DNA]</scope>
    <source>
        <strain evidence="2">cv. Niubang</strain>
    </source>
</reference>
<sequence>MCETEMQENVTYKEELLDYVEDDENVPGSAGVKVNGEAVKKSEQGVSKCKFIDFPIKFIVVVNVKFLEAEEKVVLEVGCGAGNTIFPFVMSQTYVGEIFVLSAVSPEKMPMVLQNIRKIMKVTDDQIDEVIIGTDVTYVAEAIIPLFQTARELISTDGAIIPLFQTARELISTDGGDEEEGSRPALILCHIFRRVDEASILSAASCFGFRLVDRWPNTTTEDPYRSIISSWFEGRISEEDIENPALNIMYFHANCQVLVNRNWAGP</sequence>
<evidence type="ECO:0000313" key="2">
    <source>
        <dbReference type="Proteomes" id="UP001055879"/>
    </source>
</evidence>
<comment type="caution">
    <text evidence="1">The sequence shown here is derived from an EMBL/GenBank/DDBJ whole genome shotgun (WGS) entry which is preliminary data.</text>
</comment>
<keyword evidence="2" id="KW-1185">Reference proteome</keyword>
<name>A0ACB9AYP9_ARCLA</name>
<gene>
    <name evidence="1" type="ORF">L6452_22353</name>
</gene>
<proteinExistence type="predicted"/>
<reference evidence="2" key="1">
    <citation type="journal article" date="2022" name="Mol. Ecol. Resour.">
        <title>The genomes of chicory, endive, great burdock and yacon provide insights into Asteraceae palaeo-polyploidization history and plant inulin production.</title>
        <authorList>
            <person name="Fan W."/>
            <person name="Wang S."/>
            <person name="Wang H."/>
            <person name="Wang A."/>
            <person name="Jiang F."/>
            <person name="Liu H."/>
            <person name="Zhao H."/>
            <person name="Xu D."/>
            <person name="Zhang Y."/>
        </authorList>
    </citation>
    <scope>NUCLEOTIDE SEQUENCE [LARGE SCALE GENOMIC DNA]</scope>
    <source>
        <strain evidence="2">cv. Niubang</strain>
    </source>
</reference>